<evidence type="ECO:0000313" key="2">
    <source>
        <dbReference type="EMBL" id="QCQ22099.1"/>
    </source>
</evidence>
<name>A0A4P8L2P2_9BACT</name>
<organism evidence="2 3">
    <name type="scientific">Desulfoglaeba alkanexedens ALDC</name>
    <dbReference type="NCBI Taxonomy" id="980445"/>
    <lineage>
        <taxon>Bacteria</taxon>
        <taxon>Pseudomonadati</taxon>
        <taxon>Thermodesulfobacteriota</taxon>
        <taxon>Syntrophobacteria</taxon>
        <taxon>Syntrophobacterales</taxon>
        <taxon>Syntrophobacteraceae</taxon>
        <taxon>Desulfoglaeba</taxon>
    </lineage>
</organism>
<evidence type="ECO:0000256" key="1">
    <source>
        <dbReference type="SAM" id="MobiDB-lite"/>
    </source>
</evidence>
<feature type="region of interest" description="Disordered" evidence="1">
    <location>
        <begin position="189"/>
        <end position="215"/>
    </location>
</feature>
<keyword evidence="3" id="KW-1185">Reference proteome</keyword>
<gene>
    <name evidence="2" type="ORF">FDQ92_07915</name>
</gene>
<dbReference type="KEGG" id="dax:FDQ92_07915"/>
<reference evidence="2 3" key="2">
    <citation type="submission" date="2019-05" db="EMBL/GenBank/DDBJ databases">
        <authorList>
            <person name="Suflita J.M."/>
            <person name="Marks C.R."/>
        </authorList>
    </citation>
    <scope>NUCLEOTIDE SEQUENCE [LARGE SCALE GENOMIC DNA]</scope>
    <source>
        <strain evidence="2 3">ALDC</strain>
    </source>
</reference>
<accession>A0A4P8L2P2</accession>
<sequence length="215" mass="24227">MTGPRESSKKAAWSGRVVAVQPRIRLTRSFDERSHSYLGYVLHINGICGRDAGEFLIAVGEAAHEKHRFQTGMELSGYSVPVEDPRKETAALYKTSGLKVVRNAEGETPAGPPFLGVPPNLATYRSRGHRRLNTRTYDAKCTTCIWGCRMPVEMIIDQWNPSKKQYRFETFCYGPKSCPFYRPGPVRKVPGRKGMSYTEEDWVDEDATAHRGPND</sequence>
<dbReference type="EMBL" id="CP040098">
    <property type="protein sequence ID" value="QCQ22099.1"/>
    <property type="molecule type" value="Genomic_DNA"/>
</dbReference>
<reference evidence="2 3" key="1">
    <citation type="submission" date="2019-05" db="EMBL/GenBank/DDBJ databases">
        <title>The Complete Genome Sequence of the n-alkane-degrading Desulfoglaeba alkanexedens ALDC reveals multiple alkylsuccinate synthase gene clusters.</title>
        <authorList>
            <person name="Callaghan A.V."/>
            <person name="Davidova I.A."/>
            <person name="Duncan K.E."/>
            <person name="Morris B."/>
            <person name="McInerney M.J."/>
        </authorList>
    </citation>
    <scope>NUCLEOTIDE SEQUENCE [LARGE SCALE GENOMIC DNA]</scope>
    <source>
        <strain evidence="2 3">ALDC</strain>
    </source>
</reference>
<dbReference type="Proteomes" id="UP000298602">
    <property type="component" value="Chromosome"/>
</dbReference>
<dbReference type="OrthoDB" id="1795028at2"/>
<proteinExistence type="predicted"/>
<evidence type="ECO:0000313" key="3">
    <source>
        <dbReference type="Proteomes" id="UP000298602"/>
    </source>
</evidence>
<dbReference type="RefSeq" id="WP_137424068.1">
    <property type="nucleotide sequence ID" value="NZ_CP040098.1"/>
</dbReference>
<protein>
    <submittedName>
        <fullName evidence="2">Uncharacterized protein</fullName>
    </submittedName>
</protein>
<dbReference type="AlphaFoldDB" id="A0A4P8L2P2"/>